<dbReference type="SMART" id="SM00665">
    <property type="entry name" value="B561"/>
    <property type="match status" value="1"/>
</dbReference>
<keyword evidence="6 7" id="KW-0472">Membrane</keyword>
<comment type="caution">
    <text evidence="10">The sequence shown here is derived from an EMBL/GenBank/DDBJ whole genome shotgun (WGS) entry which is preliminary data.</text>
</comment>
<evidence type="ECO:0000313" key="10">
    <source>
        <dbReference type="EMBL" id="KAK3360543.1"/>
    </source>
</evidence>
<reference evidence="10" key="2">
    <citation type="submission" date="2023-06" db="EMBL/GenBank/DDBJ databases">
        <authorList>
            <consortium name="Lawrence Berkeley National Laboratory"/>
            <person name="Haridas S."/>
            <person name="Hensen N."/>
            <person name="Bonometti L."/>
            <person name="Westerberg I."/>
            <person name="Brannstrom I.O."/>
            <person name="Guillou S."/>
            <person name="Cros-Aarteil S."/>
            <person name="Calhoun S."/>
            <person name="Kuo A."/>
            <person name="Mondo S."/>
            <person name="Pangilinan J."/>
            <person name="Riley R."/>
            <person name="Labutti K."/>
            <person name="Andreopoulos B."/>
            <person name="Lipzen A."/>
            <person name="Chen C."/>
            <person name="Yanf M."/>
            <person name="Daum C."/>
            <person name="Ng V."/>
            <person name="Clum A."/>
            <person name="Steindorff A."/>
            <person name="Ohm R."/>
            <person name="Martin F."/>
            <person name="Silar P."/>
            <person name="Natvig D."/>
            <person name="Lalanne C."/>
            <person name="Gautier V."/>
            <person name="Ament-Velasquez S.L."/>
            <person name="Kruys A."/>
            <person name="Hutchinson M.I."/>
            <person name="Powell A.J."/>
            <person name="Barry K."/>
            <person name="Miller A.N."/>
            <person name="Grigoriev I.V."/>
            <person name="Debuchy R."/>
            <person name="Gladieux P."/>
            <person name="Thoren M.H."/>
            <person name="Johannesson H."/>
        </authorList>
    </citation>
    <scope>NUCLEOTIDE SEQUENCE</scope>
    <source>
        <strain evidence="10">CBS 955.72</strain>
    </source>
</reference>
<feature type="transmembrane region" description="Helical" evidence="7">
    <location>
        <begin position="279"/>
        <end position="301"/>
    </location>
</feature>
<keyword evidence="4" id="KW-0249">Electron transport</keyword>
<reference evidence="10" key="1">
    <citation type="journal article" date="2023" name="Mol. Phylogenet. Evol.">
        <title>Genome-scale phylogeny and comparative genomics of the fungal order Sordariales.</title>
        <authorList>
            <person name="Hensen N."/>
            <person name="Bonometti L."/>
            <person name="Westerberg I."/>
            <person name="Brannstrom I.O."/>
            <person name="Guillou S."/>
            <person name="Cros-Aarteil S."/>
            <person name="Calhoun S."/>
            <person name="Haridas S."/>
            <person name="Kuo A."/>
            <person name="Mondo S."/>
            <person name="Pangilinan J."/>
            <person name="Riley R."/>
            <person name="LaButti K."/>
            <person name="Andreopoulos B."/>
            <person name="Lipzen A."/>
            <person name="Chen C."/>
            <person name="Yan M."/>
            <person name="Daum C."/>
            <person name="Ng V."/>
            <person name="Clum A."/>
            <person name="Steindorff A."/>
            <person name="Ohm R.A."/>
            <person name="Martin F."/>
            <person name="Silar P."/>
            <person name="Natvig D.O."/>
            <person name="Lalanne C."/>
            <person name="Gautier V."/>
            <person name="Ament-Velasquez S.L."/>
            <person name="Kruys A."/>
            <person name="Hutchinson M.I."/>
            <person name="Powell A.J."/>
            <person name="Barry K."/>
            <person name="Miller A.N."/>
            <person name="Grigoriev I.V."/>
            <person name="Debuchy R."/>
            <person name="Gladieux P."/>
            <person name="Hiltunen Thoren M."/>
            <person name="Johannesson H."/>
        </authorList>
    </citation>
    <scope>NUCLEOTIDE SEQUENCE</scope>
    <source>
        <strain evidence="10">CBS 955.72</strain>
    </source>
</reference>
<feature type="domain" description="Cytochrome b561" evidence="9">
    <location>
        <begin position="243"/>
        <end position="456"/>
    </location>
</feature>
<evidence type="ECO:0000313" key="11">
    <source>
        <dbReference type="Proteomes" id="UP001275084"/>
    </source>
</evidence>
<dbReference type="PROSITE" id="PS50939">
    <property type="entry name" value="CYTOCHROME_B561"/>
    <property type="match status" value="1"/>
</dbReference>
<evidence type="ECO:0000256" key="1">
    <source>
        <dbReference type="ARBA" id="ARBA00004370"/>
    </source>
</evidence>
<dbReference type="Pfam" id="PF03188">
    <property type="entry name" value="Cytochrom_B561"/>
    <property type="match status" value="1"/>
</dbReference>
<evidence type="ECO:0000256" key="3">
    <source>
        <dbReference type="ARBA" id="ARBA00022692"/>
    </source>
</evidence>
<dbReference type="GO" id="GO:0016020">
    <property type="term" value="C:membrane"/>
    <property type="evidence" value="ECO:0007669"/>
    <property type="project" value="UniProtKB-SubCell"/>
</dbReference>
<evidence type="ECO:0000259" key="9">
    <source>
        <dbReference type="PROSITE" id="PS50939"/>
    </source>
</evidence>
<dbReference type="Gene3D" id="1.20.120.1770">
    <property type="match status" value="1"/>
</dbReference>
<feature type="chain" id="PRO_5042470518" description="Cytochrome b561 domain-containing protein" evidence="8">
    <location>
        <begin position="23"/>
        <end position="477"/>
    </location>
</feature>
<keyword evidence="11" id="KW-1185">Reference proteome</keyword>
<dbReference type="Proteomes" id="UP001275084">
    <property type="component" value="Unassembled WGS sequence"/>
</dbReference>
<evidence type="ECO:0000256" key="5">
    <source>
        <dbReference type="ARBA" id="ARBA00022989"/>
    </source>
</evidence>
<dbReference type="EMBL" id="JAUIQD010000002">
    <property type="protein sequence ID" value="KAK3360543.1"/>
    <property type="molecule type" value="Genomic_DNA"/>
</dbReference>
<dbReference type="SUPFAM" id="SSF49344">
    <property type="entry name" value="CBD9-like"/>
    <property type="match status" value="1"/>
</dbReference>
<feature type="transmembrane region" description="Helical" evidence="7">
    <location>
        <begin position="347"/>
        <end position="371"/>
    </location>
</feature>
<keyword evidence="2" id="KW-0813">Transport</keyword>
<comment type="subcellular location">
    <subcellularLocation>
        <location evidence="1">Membrane</location>
    </subcellularLocation>
</comment>
<dbReference type="PANTHER" id="PTHR47797">
    <property type="entry name" value="DEHYDROGENASE, PUTATIVE (AFU_ORTHOLOGUE AFUA_8G05805)-RELATED"/>
    <property type="match status" value="1"/>
</dbReference>
<protein>
    <recommendedName>
        <fullName evidence="9">Cytochrome b561 domain-containing protein</fullName>
    </recommendedName>
</protein>
<dbReference type="Gene3D" id="2.60.40.1210">
    <property type="entry name" value="Cellobiose dehydrogenase, cytochrome domain"/>
    <property type="match status" value="1"/>
</dbReference>
<feature type="transmembrane region" description="Helical" evidence="7">
    <location>
        <begin position="392"/>
        <end position="413"/>
    </location>
</feature>
<keyword evidence="8" id="KW-0732">Signal</keyword>
<dbReference type="InterPro" id="IPR006593">
    <property type="entry name" value="Cyt_b561/ferric_Rdtase_TM"/>
</dbReference>
<organism evidence="10 11">
    <name type="scientific">Lasiosphaeria hispida</name>
    <dbReference type="NCBI Taxonomy" id="260671"/>
    <lineage>
        <taxon>Eukaryota</taxon>
        <taxon>Fungi</taxon>
        <taxon>Dikarya</taxon>
        <taxon>Ascomycota</taxon>
        <taxon>Pezizomycotina</taxon>
        <taxon>Sordariomycetes</taxon>
        <taxon>Sordariomycetidae</taxon>
        <taxon>Sordariales</taxon>
        <taxon>Lasiosphaeriaceae</taxon>
        <taxon>Lasiosphaeria</taxon>
    </lineage>
</organism>
<feature type="transmembrane region" description="Helical" evidence="7">
    <location>
        <begin position="321"/>
        <end position="341"/>
    </location>
</feature>
<dbReference type="AlphaFoldDB" id="A0AAJ0HSF0"/>
<evidence type="ECO:0000256" key="8">
    <source>
        <dbReference type="SAM" id="SignalP"/>
    </source>
</evidence>
<evidence type="ECO:0000256" key="6">
    <source>
        <dbReference type="ARBA" id="ARBA00023136"/>
    </source>
</evidence>
<keyword evidence="5 7" id="KW-1133">Transmembrane helix</keyword>
<feature type="signal peptide" evidence="8">
    <location>
        <begin position="1"/>
        <end position="22"/>
    </location>
</feature>
<keyword evidence="3 7" id="KW-0812">Transmembrane</keyword>
<gene>
    <name evidence="10" type="ORF">B0T25DRAFT_131252</name>
</gene>
<evidence type="ECO:0000256" key="2">
    <source>
        <dbReference type="ARBA" id="ARBA00022448"/>
    </source>
</evidence>
<evidence type="ECO:0000256" key="7">
    <source>
        <dbReference type="SAM" id="Phobius"/>
    </source>
</evidence>
<feature type="transmembrane region" description="Helical" evidence="7">
    <location>
        <begin position="425"/>
        <end position="447"/>
    </location>
</feature>
<name>A0AAJ0HSF0_9PEZI</name>
<dbReference type="PANTHER" id="PTHR47797:SF3">
    <property type="entry name" value="CYTOCHROME B561 DOMAIN-CONTAINING PROTEIN"/>
    <property type="match status" value="1"/>
</dbReference>
<proteinExistence type="predicted"/>
<sequence>MAKLHVLVALAGLLSVISPTQAEQAQYCNFQSGKEGIPPAPNDFCVAASTHRNHTRNAHDVYMTLDVYRPQSDARGWSAIGIGEGMAQALTFVVYGDPKSPSGPVVSIRRASGREEPRPYYYHDAKANNMAGIHVQVLSSEWAPSHYPPRHNIVVAHISLVCYACDTGRLDPGLDPLISTAPGRQPQAWIWAKNTQQQSLGGTTSQQATLDYHSEADRGFFFVDMARTIATGDPGSKTIRPGVSTVGAAETKEGLARLLSQEEEGRSSRRAFAHVVKTALHGFFMALAFLLLLPAGVLASLFSSGSSRHTDAGISAFRLHWMVQAAAMACILVGLVLGLLLQPRLSAAHHLVGVATISAIGVQVSLGMAHYHTQLMRAHHARGSARAPQKRWTWMARVHISLGRVVLLAGYASVLTGMVLRGASVFRLAVTGAIAVAEVLWLAVMVVRKRKELAAWEKEGEKSADVDSYRLLKEEEE</sequence>
<dbReference type="InterPro" id="IPR015920">
    <property type="entry name" value="Cellobiose_DH-like_cyt"/>
</dbReference>
<accession>A0AAJ0HSF0</accession>
<evidence type="ECO:0000256" key="4">
    <source>
        <dbReference type="ARBA" id="ARBA00022982"/>
    </source>
</evidence>
<dbReference type="CDD" id="cd09630">
    <property type="entry name" value="CDH_like_cytochrome"/>
    <property type="match status" value="1"/>
</dbReference>